<dbReference type="AlphaFoldDB" id="A0A3P1CVJ0"/>
<feature type="domain" description="Bacterial alpha-L-rhamnosidase N-terminal" evidence="6">
    <location>
        <begin position="196"/>
        <end position="363"/>
    </location>
</feature>
<evidence type="ECO:0000259" key="6">
    <source>
        <dbReference type="Pfam" id="PF08531"/>
    </source>
</evidence>
<dbReference type="Pfam" id="PF25788">
    <property type="entry name" value="Ig_Rha78A_N"/>
    <property type="match status" value="1"/>
</dbReference>
<dbReference type="InterPro" id="IPR012341">
    <property type="entry name" value="6hp_glycosidase-like_sf"/>
</dbReference>
<proteinExistence type="predicted"/>
<dbReference type="RefSeq" id="WP_124903797.1">
    <property type="nucleotide sequence ID" value="NZ_RQJP01000001.1"/>
</dbReference>
<evidence type="ECO:0000256" key="1">
    <source>
        <dbReference type="ARBA" id="ARBA00001445"/>
    </source>
</evidence>
<gene>
    <name evidence="9" type="ORF">EHT87_03235</name>
</gene>
<feature type="signal peptide" evidence="4">
    <location>
        <begin position="1"/>
        <end position="28"/>
    </location>
</feature>
<dbReference type="Proteomes" id="UP000274271">
    <property type="component" value="Unassembled WGS sequence"/>
</dbReference>
<dbReference type="PANTHER" id="PTHR33307:SF11">
    <property type="entry name" value="ALPHA-L-RHAMNOSIDASE"/>
    <property type="match status" value="1"/>
</dbReference>
<dbReference type="PANTHER" id="PTHR33307">
    <property type="entry name" value="ALPHA-RHAMNOSIDASE (EUROFUNG)"/>
    <property type="match status" value="1"/>
</dbReference>
<dbReference type="InterPro" id="IPR008902">
    <property type="entry name" value="Rhamnosid_concanavalin"/>
</dbReference>
<evidence type="ECO:0000259" key="7">
    <source>
        <dbReference type="Pfam" id="PF17389"/>
    </source>
</evidence>
<comment type="caution">
    <text evidence="9">The sequence shown here is derived from an EMBL/GenBank/DDBJ whole genome shotgun (WGS) entry which is preliminary data.</text>
</comment>
<dbReference type="GO" id="GO:0030596">
    <property type="term" value="F:alpha-L-rhamnosidase activity"/>
    <property type="evidence" value="ECO:0007669"/>
    <property type="project" value="UniProtKB-EC"/>
</dbReference>
<evidence type="ECO:0000256" key="3">
    <source>
        <dbReference type="ARBA" id="ARBA00022801"/>
    </source>
</evidence>
<dbReference type="InterPro" id="IPR016007">
    <property type="entry name" value="Alpha_rhamnosid"/>
</dbReference>
<accession>A0A3P1CVJ0</accession>
<dbReference type="Pfam" id="PF17389">
    <property type="entry name" value="Bac_rhamnosid6H"/>
    <property type="match status" value="1"/>
</dbReference>
<evidence type="ECO:0000256" key="2">
    <source>
        <dbReference type="ARBA" id="ARBA00012652"/>
    </source>
</evidence>
<feature type="domain" description="Alpha-L-rhamnosidase concanavalin-like" evidence="5">
    <location>
        <begin position="375"/>
        <end position="462"/>
    </location>
</feature>
<evidence type="ECO:0000313" key="9">
    <source>
        <dbReference type="EMBL" id="RRB17311.1"/>
    </source>
</evidence>
<dbReference type="GO" id="GO:0005975">
    <property type="term" value="P:carbohydrate metabolic process"/>
    <property type="evidence" value="ECO:0007669"/>
    <property type="project" value="InterPro"/>
</dbReference>
<dbReference type="InterPro" id="IPR035398">
    <property type="entry name" value="Bac_rhamnosid_C"/>
</dbReference>
<dbReference type="InterPro" id="IPR013737">
    <property type="entry name" value="Bac_rhamnosid_N"/>
</dbReference>
<dbReference type="InterPro" id="IPR035396">
    <property type="entry name" value="Bac_rhamnosid6H"/>
</dbReference>
<dbReference type="Pfam" id="PF17390">
    <property type="entry name" value="Bac_rhamnosid_C"/>
    <property type="match status" value="1"/>
</dbReference>
<dbReference type="Gene3D" id="1.50.10.10">
    <property type="match status" value="1"/>
</dbReference>
<evidence type="ECO:0000313" key="10">
    <source>
        <dbReference type="Proteomes" id="UP000274271"/>
    </source>
</evidence>
<dbReference type="OrthoDB" id="9815108at2"/>
<dbReference type="PIRSF" id="PIRSF010631">
    <property type="entry name" value="A-rhamnsds"/>
    <property type="match status" value="1"/>
</dbReference>
<dbReference type="InterPro" id="IPR008928">
    <property type="entry name" value="6-hairpin_glycosidase_sf"/>
</dbReference>
<comment type="catalytic activity">
    <reaction evidence="1">
        <text>Hydrolysis of terminal non-reducing alpha-L-rhamnose residues in alpha-L-rhamnosides.</text>
        <dbReference type="EC" id="3.2.1.40"/>
    </reaction>
</comment>
<organism evidence="9 10">
    <name type="scientific">Larkinella knui</name>
    <dbReference type="NCBI Taxonomy" id="2025310"/>
    <lineage>
        <taxon>Bacteria</taxon>
        <taxon>Pseudomonadati</taxon>
        <taxon>Bacteroidota</taxon>
        <taxon>Cytophagia</taxon>
        <taxon>Cytophagales</taxon>
        <taxon>Spirosomataceae</taxon>
        <taxon>Larkinella</taxon>
    </lineage>
</organism>
<dbReference type="Gene3D" id="2.60.120.260">
    <property type="entry name" value="Galactose-binding domain-like"/>
    <property type="match status" value="2"/>
</dbReference>
<sequence>MKYDKTMTYKKIPFLVVFLLFLSPAVKAQLRVVAALCDNRADPVGINPGDLFFSWEMQSPKEAVMQSAYQVVISSSQANLTAGQFDVFNTGVVKSDRSLQVHYSGKALQSAQTYFWKVRVWDTDKKSSAWSAAQQFTTGLFTPADWQNARWIGYEDWPDSGRVVPFVHLKMKAGDPRIFKNARSPLLRKEFTTTRKVAKALLFISGLGHYEASINGRRIGDAFLSPGWTSYDKTILYNTYDITQQLRPGSNALGVILGNGFYSISQERYVKGTGTFGNPKLIALLKITYTDGRTDHLISDQSWKAAPSPITFNTIYGGEDYDARLEQKGWNTAGFADKTWKDAVLVTRPKGKLLPEIDYPVRFLDSLTVRKTTVVGPNTVVYDFGQNCSGIPRISVKGKAGQTLKITPAELLHADGTVNQADGVTPHSYSYTLNGDGEETWQPRFSYFAVRYVQIEGVRVNQDESSQLPLVTGLTVLHNRNAAPANGTFACSNALFNRIYTLTDWAIKSNLQSYITDNPQREKLSWQGEQNFMRTAINYTYNVYNLYRSLIQNMTDAQHENGLVPDIAPEYIKFEGPFVDSPEWGTTAILDSWFLYQFYGDTSVIRKTYRMMTRYADFLESRATDNLLLYGLGDWLDIGKVTPVGVTATAYYYHSITALSAMADLIGKPDDAARYRNRAEMIKTAFNKKFFNPEKKRYATGSQTAMAMPISMGLVEEKYKKDVLHILVTNIQAVDANRLTAGDVGNRYLIRALYENGHPETLFTMTNRDDVPGYGYLLKHGATALVETWDGKSSQNQLAMGHILEWFYEGIAGIAQAENSVAFKHLKIRPQPVGDLTWARGRFHSPYGWIKTSWTKTANRFRCQVEIPVNTRATVYLPAKAASRIYKNGQLVRNYKVEADAVLLELGSGKYDLKVE</sequence>
<feature type="chain" id="PRO_5018247666" description="alpha-L-rhamnosidase" evidence="4">
    <location>
        <begin position="29"/>
        <end position="916"/>
    </location>
</feature>
<dbReference type="InterPro" id="IPR013783">
    <property type="entry name" value="Ig-like_fold"/>
</dbReference>
<keyword evidence="4" id="KW-0732">Signal</keyword>
<evidence type="ECO:0000256" key="4">
    <source>
        <dbReference type="SAM" id="SignalP"/>
    </source>
</evidence>
<keyword evidence="3" id="KW-0378">Hydrolase</keyword>
<dbReference type="Gene3D" id="2.60.420.10">
    <property type="entry name" value="Maltose phosphorylase, domain 3"/>
    <property type="match status" value="1"/>
</dbReference>
<dbReference type="SUPFAM" id="SSF48208">
    <property type="entry name" value="Six-hairpin glycosidases"/>
    <property type="match status" value="1"/>
</dbReference>
<feature type="domain" description="Alpha-L-rhamnosidase C-terminal" evidence="8">
    <location>
        <begin position="819"/>
        <end position="887"/>
    </location>
</feature>
<reference evidence="9 10" key="1">
    <citation type="submission" date="2018-11" db="EMBL/GenBank/DDBJ databases">
        <authorList>
            <person name="Zhou Z."/>
            <person name="Wang G."/>
        </authorList>
    </citation>
    <scope>NUCLEOTIDE SEQUENCE [LARGE SCALE GENOMIC DNA]</scope>
    <source>
        <strain evidence="9 10">KCTC42998</strain>
    </source>
</reference>
<dbReference type="EC" id="3.2.1.40" evidence="2"/>
<keyword evidence="10" id="KW-1185">Reference proteome</keyword>
<name>A0A3P1CVJ0_9BACT</name>
<dbReference type="Gene3D" id="2.60.40.10">
    <property type="entry name" value="Immunoglobulins"/>
    <property type="match status" value="1"/>
</dbReference>
<dbReference type="Pfam" id="PF05592">
    <property type="entry name" value="Bac_rhamnosid"/>
    <property type="match status" value="1"/>
</dbReference>
<dbReference type="Pfam" id="PF08531">
    <property type="entry name" value="Bac_rhamnosid_N"/>
    <property type="match status" value="1"/>
</dbReference>
<evidence type="ECO:0000259" key="5">
    <source>
        <dbReference type="Pfam" id="PF05592"/>
    </source>
</evidence>
<protein>
    <recommendedName>
        <fullName evidence="2">alpha-L-rhamnosidase</fullName>
        <ecNumber evidence="2">3.2.1.40</ecNumber>
    </recommendedName>
</protein>
<dbReference type="EMBL" id="RQJP01000001">
    <property type="protein sequence ID" value="RRB17311.1"/>
    <property type="molecule type" value="Genomic_DNA"/>
</dbReference>
<evidence type="ECO:0000259" key="8">
    <source>
        <dbReference type="Pfam" id="PF17390"/>
    </source>
</evidence>
<feature type="domain" description="Alpha-L-rhamnosidase six-hairpin glycosidase" evidence="7">
    <location>
        <begin position="486"/>
        <end position="810"/>
    </location>
</feature>